<proteinExistence type="predicted"/>
<dbReference type="AlphaFoldDB" id="A0A9X2YM72"/>
<dbReference type="Gene3D" id="4.10.320.10">
    <property type="entry name" value="E3-binding domain"/>
    <property type="match status" value="1"/>
</dbReference>
<keyword evidence="5" id="KW-1185">Reference proteome</keyword>
<dbReference type="GO" id="GO:0003677">
    <property type="term" value="F:DNA binding"/>
    <property type="evidence" value="ECO:0007669"/>
    <property type="project" value="UniProtKB-KW"/>
</dbReference>
<dbReference type="InterPro" id="IPR055370">
    <property type="entry name" value="Lsr2_DNA-bd"/>
</dbReference>
<evidence type="ECO:0000259" key="2">
    <source>
        <dbReference type="Pfam" id="PF11774"/>
    </source>
</evidence>
<dbReference type="Pfam" id="PF11774">
    <property type="entry name" value="Lsr2"/>
    <property type="match status" value="1"/>
</dbReference>
<feature type="domain" description="Lsr2 dimerization" evidence="2">
    <location>
        <begin position="1"/>
        <end position="57"/>
    </location>
</feature>
<reference evidence="4" key="2">
    <citation type="journal article" date="2022" name="BMC Genomics">
        <title>Comparative genome analysis of mycobacteria focusing on tRNA and non-coding RNA.</title>
        <authorList>
            <person name="Behra P.R.K."/>
            <person name="Pettersson B.M.F."/>
            <person name="Ramesh M."/>
            <person name="Das S."/>
            <person name="Dasgupta S."/>
            <person name="Kirsebom L.A."/>
        </authorList>
    </citation>
    <scope>NUCLEOTIDE SEQUENCE</scope>
    <source>
        <strain evidence="4">DSM 44838</strain>
    </source>
</reference>
<evidence type="ECO:0000256" key="1">
    <source>
        <dbReference type="ARBA" id="ARBA00023125"/>
    </source>
</evidence>
<dbReference type="InterPro" id="IPR024412">
    <property type="entry name" value="Lsr2_dim_dom"/>
</dbReference>
<protein>
    <submittedName>
        <fullName evidence="4">Lsr2 family protein</fullName>
    </submittedName>
</protein>
<sequence>MGKRKNDEPVDALDGTAAAETVQFGLDGQLYSIDLSSEHAEELRRIMSEWAAYGRRVRPVQRRHLARIDPWRKQVTGQERDQIREWCQDNGYSVGTRGPLPFEAVDAFRTANSAR</sequence>
<dbReference type="Pfam" id="PF23359">
    <property type="entry name" value="Lsr2_DNA-bd"/>
    <property type="match status" value="1"/>
</dbReference>
<dbReference type="RefSeq" id="WP_263996694.1">
    <property type="nucleotide sequence ID" value="NZ_JACKVK010000008.1"/>
</dbReference>
<dbReference type="Gene3D" id="3.30.60.230">
    <property type="entry name" value="Lsr2, dimerization domain"/>
    <property type="match status" value="1"/>
</dbReference>
<dbReference type="InterPro" id="IPR042261">
    <property type="entry name" value="Lsr2-like_dimerization"/>
</dbReference>
<dbReference type="GO" id="GO:0016746">
    <property type="term" value="F:acyltransferase activity"/>
    <property type="evidence" value="ECO:0007669"/>
    <property type="project" value="InterPro"/>
</dbReference>
<dbReference type="InterPro" id="IPR036625">
    <property type="entry name" value="E3-bd_dom_sf"/>
</dbReference>
<dbReference type="EMBL" id="JACKVK010000008">
    <property type="protein sequence ID" value="MCV7421948.1"/>
    <property type="molecule type" value="Genomic_DNA"/>
</dbReference>
<name>A0A9X2YM72_9MYCO</name>
<evidence type="ECO:0000313" key="5">
    <source>
        <dbReference type="Proteomes" id="UP001141629"/>
    </source>
</evidence>
<comment type="caution">
    <text evidence="4">The sequence shown here is derived from an EMBL/GenBank/DDBJ whole genome shotgun (WGS) entry which is preliminary data.</text>
</comment>
<accession>A0A9X2YM72</accession>
<evidence type="ECO:0000313" key="4">
    <source>
        <dbReference type="EMBL" id="MCV7421948.1"/>
    </source>
</evidence>
<organism evidence="4 5">
    <name type="scientific">Mycobacterium yunnanensis</name>
    <dbReference type="NCBI Taxonomy" id="368477"/>
    <lineage>
        <taxon>Bacteria</taxon>
        <taxon>Bacillati</taxon>
        <taxon>Actinomycetota</taxon>
        <taxon>Actinomycetes</taxon>
        <taxon>Mycobacteriales</taxon>
        <taxon>Mycobacteriaceae</taxon>
        <taxon>Mycobacterium</taxon>
    </lineage>
</organism>
<evidence type="ECO:0000259" key="3">
    <source>
        <dbReference type="Pfam" id="PF23359"/>
    </source>
</evidence>
<gene>
    <name evidence="4" type="ORF">H7K45_15470</name>
</gene>
<feature type="domain" description="Lsr2 DNA-binding" evidence="3">
    <location>
        <begin position="81"/>
        <end position="111"/>
    </location>
</feature>
<reference evidence="4" key="1">
    <citation type="submission" date="2020-07" db="EMBL/GenBank/DDBJ databases">
        <authorList>
            <person name="Pettersson B.M.F."/>
            <person name="Behra P.R.K."/>
            <person name="Ramesh M."/>
            <person name="Das S."/>
            <person name="Dasgupta S."/>
            <person name="Kirsebom L.A."/>
        </authorList>
    </citation>
    <scope>NUCLEOTIDE SEQUENCE</scope>
    <source>
        <strain evidence="4">DSM 44838</strain>
    </source>
</reference>
<dbReference type="Proteomes" id="UP001141629">
    <property type="component" value="Unassembled WGS sequence"/>
</dbReference>
<keyword evidence="1" id="KW-0238">DNA-binding</keyword>